<keyword evidence="2" id="KW-0805">Transcription regulation</keyword>
<dbReference type="PANTHER" id="PTHR31744:SF210">
    <property type="entry name" value="NAC DOMAIN-CONTAINING PROTEIN 86-LIKE"/>
    <property type="match status" value="1"/>
</dbReference>
<keyword evidence="6" id="KW-0812">Transmembrane</keyword>
<dbReference type="Pfam" id="PF02365">
    <property type="entry name" value="NAM"/>
    <property type="match status" value="1"/>
</dbReference>
<evidence type="ECO:0000256" key="6">
    <source>
        <dbReference type="SAM" id="Phobius"/>
    </source>
</evidence>
<dbReference type="Gene3D" id="2.170.150.80">
    <property type="entry name" value="NAC domain"/>
    <property type="match status" value="1"/>
</dbReference>
<evidence type="ECO:0000259" key="7">
    <source>
        <dbReference type="PROSITE" id="PS51005"/>
    </source>
</evidence>
<dbReference type="InterPro" id="IPR003441">
    <property type="entry name" value="NAC-dom"/>
</dbReference>
<organism evidence="8 9">
    <name type="scientific">Fraxinus pennsylvanica</name>
    <dbReference type="NCBI Taxonomy" id="56036"/>
    <lineage>
        <taxon>Eukaryota</taxon>
        <taxon>Viridiplantae</taxon>
        <taxon>Streptophyta</taxon>
        <taxon>Embryophyta</taxon>
        <taxon>Tracheophyta</taxon>
        <taxon>Spermatophyta</taxon>
        <taxon>Magnoliopsida</taxon>
        <taxon>eudicotyledons</taxon>
        <taxon>Gunneridae</taxon>
        <taxon>Pentapetalae</taxon>
        <taxon>asterids</taxon>
        <taxon>lamiids</taxon>
        <taxon>Lamiales</taxon>
        <taxon>Oleaceae</taxon>
        <taxon>Oleeae</taxon>
        <taxon>Fraxinus</taxon>
    </lineage>
</organism>
<evidence type="ECO:0000313" key="9">
    <source>
        <dbReference type="Proteomes" id="UP000834106"/>
    </source>
</evidence>
<dbReference type="InterPro" id="IPR036093">
    <property type="entry name" value="NAC_dom_sf"/>
</dbReference>
<keyword evidence="4" id="KW-0804">Transcription</keyword>
<accession>A0AAD2A2E5</accession>
<feature type="transmembrane region" description="Helical" evidence="6">
    <location>
        <begin position="459"/>
        <end position="478"/>
    </location>
</feature>
<dbReference type="PROSITE" id="PS51005">
    <property type="entry name" value="NAC"/>
    <property type="match status" value="1"/>
</dbReference>
<evidence type="ECO:0000256" key="5">
    <source>
        <dbReference type="ARBA" id="ARBA00023242"/>
    </source>
</evidence>
<protein>
    <recommendedName>
        <fullName evidence="7">NAC domain-containing protein</fullName>
    </recommendedName>
</protein>
<evidence type="ECO:0000256" key="2">
    <source>
        <dbReference type="ARBA" id="ARBA00023015"/>
    </source>
</evidence>
<evidence type="ECO:0000256" key="4">
    <source>
        <dbReference type="ARBA" id="ARBA00023163"/>
    </source>
</evidence>
<evidence type="ECO:0000256" key="3">
    <source>
        <dbReference type="ARBA" id="ARBA00023125"/>
    </source>
</evidence>
<dbReference type="PANTHER" id="PTHR31744">
    <property type="entry name" value="PROTEIN CUP-SHAPED COTYLEDON 2-RELATED"/>
    <property type="match status" value="1"/>
</dbReference>
<keyword evidence="6" id="KW-0472">Membrane</keyword>
<name>A0AAD2A2E5_9LAMI</name>
<sequence>MDSKDKKSSSVSFLGPGFRFHPTDEELVRYYLRRKVCGKSVRFHAISEIDIYKVEPWDLPSMSSLKTRDLEWYFFSMLDKKYGNGARTNRATEKGYWKTTGKDRTVYHKLQIVGMKKTLVYHIGRAPKGQRSNWVMHEYRLADLELQKAGINQDAIVLCRVFQKSGSGPKNGEQYGAPFIEEEWEDDELELVPKQEAAEEVDFGDDFYLDGHDLEQILGTDVPSDITPLPLNTYFADNSCYEEETAESGSGAQQRMEFGGFDTSTFDALEEYLPFFDANDDISQYLSCDLSKMSGSEDLISDHAFLTETKVDEGTQQATVSSEQLIDNTNNDASSSNKQELAKCQSDFQYPFIEQSSLMLGNVPTPMAFASEFPSKNATLLLNSASSSAHITAGMIQIRNLTVNGNGTDQSFSKSQNFNIILSFGLSQGANGSANLESQVSLLPGKAVSAISRGWFDFIFFWVLILSMSFKIGTYICAR</sequence>
<dbReference type="EMBL" id="OU503052">
    <property type="protein sequence ID" value="CAI9780076.1"/>
    <property type="molecule type" value="Genomic_DNA"/>
</dbReference>
<feature type="domain" description="NAC" evidence="7">
    <location>
        <begin position="14"/>
        <end position="164"/>
    </location>
</feature>
<dbReference type="Proteomes" id="UP000834106">
    <property type="component" value="Chromosome 17"/>
</dbReference>
<comment type="subcellular location">
    <subcellularLocation>
        <location evidence="1">Nucleus</location>
    </subcellularLocation>
</comment>
<keyword evidence="6" id="KW-1133">Transmembrane helix</keyword>
<dbReference type="FunFam" id="2.170.150.80:FF:000002">
    <property type="entry name" value="Nac domain-containing protein 86"/>
    <property type="match status" value="1"/>
</dbReference>
<keyword evidence="9" id="KW-1185">Reference proteome</keyword>
<proteinExistence type="predicted"/>
<dbReference type="SUPFAM" id="SSF101941">
    <property type="entry name" value="NAC domain"/>
    <property type="match status" value="1"/>
</dbReference>
<keyword evidence="3" id="KW-0238">DNA-binding</keyword>
<reference evidence="8" key="1">
    <citation type="submission" date="2023-05" db="EMBL/GenBank/DDBJ databases">
        <authorList>
            <person name="Huff M."/>
        </authorList>
    </citation>
    <scope>NUCLEOTIDE SEQUENCE</scope>
</reference>
<keyword evidence="5" id="KW-0539">Nucleus</keyword>
<dbReference type="GO" id="GO:0005634">
    <property type="term" value="C:nucleus"/>
    <property type="evidence" value="ECO:0007669"/>
    <property type="project" value="UniProtKB-SubCell"/>
</dbReference>
<dbReference type="GO" id="GO:0003677">
    <property type="term" value="F:DNA binding"/>
    <property type="evidence" value="ECO:0007669"/>
    <property type="project" value="UniProtKB-KW"/>
</dbReference>
<evidence type="ECO:0000256" key="1">
    <source>
        <dbReference type="ARBA" id="ARBA00004123"/>
    </source>
</evidence>
<dbReference type="AlphaFoldDB" id="A0AAD2A2E5"/>
<dbReference type="GO" id="GO:0006355">
    <property type="term" value="P:regulation of DNA-templated transcription"/>
    <property type="evidence" value="ECO:0007669"/>
    <property type="project" value="InterPro"/>
</dbReference>
<evidence type="ECO:0000313" key="8">
    <source>
        <dbReference type="EMBL" id="CAI9780076.1"/>
    </source>
</evidence>
<gene>
    <name evidence="8" type="ORF">FPE_LOCUS27506</name>
</gene>